<dbReference type="Pfam" id="PF00857">
    <property type="entry name" value="Isochorismatase"/>
    <property type="match status" value="1"/>
</dbReference>
<keyword evidence="4" id="KW-1185">Reference proteome</keyword>
<dbReference type="eggNOG" id="COG1335">
    <property type="taxonomic scope" value="Bacteria"/>
</dbReference>
<dbReference type="InterPro" id="IPR036380">
    <property type="entry name" value="Isochorismatase-like_sf"/>
</dbReference>
<feature type="domain" description="Isochorismatase-like" evidence="2">
    <location>
        <begin position="4"/>
        <end position="145"/>
    </location>
</feature>
<dbReference type="PANTHER" id="PTHR43540">
    <property type="entry name" value="PEROXYUREIDOACRYLATE/UREIDOACRYLATE AMIDOHYDROLASE-RELATED"/>
    <property type="match status" value="1"/>
</dbReference>
<evidence type="ECO:0000313" key="4">
    <source>
        <dbReference type="Proteomes" id="UP000023785"/>
    </source>
</evidence>
<dbReference type="EMBL" id="AYER01000003">
    <property type="protein sequence ID" value="ESK40035.1"/>
    <property type="molecule type" value="Genomic_DNA"/>
</dbReference>
<name>V2TV74_9GAMM</name>
<dbReference type="RefSeq" id="WP_023272077.1">
    <property type="nucleotide sequence ID" value="NZ_KI530712.1"/>
</dbReference>
<dbReference type="InterPro" id="IPR050272">
    <property type="entry name" value="Isochorismatase-like_hydrls"/>
</dbReference>
<reference evidence="3 4" key="1">
    <citation type="submission" date="2013-10" db="EMBL/GenBank/DDBJ databases">
        <title>The Genome Sequence of Acinetobacter nectaris CIP 110549.</title>
        <authorList>
            <consortium name="The Broad Institute Genomics Platform"/>
            <consortium name="The Broad Institute Genome Sequencing Center for Infectious Disease"/>
            <person name="Cerqueira G."/>
            <person name="Feldgarden M."/>
            <person name="Courvalin P."/>
            <person name="Grillot-Courvalin C."/>
            <person name="Clermont D."/>
            <person name="Rocha E."/>
            <person name="Yoon E.-J."/>
            <person name="Nemec A."/>
            <person name="Young S.K."/>
            <person name="Zeng Q."/>
            <person name="Gargeya S."/>
            <person name="Fitzgerald M."/>
            <person name="Abouelleil A."/>
            <person name="Alvarado L."/>
            <person name="Berlin A.M."/>
            <person name="Chapman S.B."/>
            <person name="Gainer-Dewar J."/>
            <person name="Goldberg J."/>
            <person name="Gnerre S."/>
            <person name="Griggs A."/>
            <person name="Gujja S."/>
            <person name="Hansen M."/>
            <person name="Howarth C."/>
            <person name="Imamovic A."/>
            <person name="Ireland A."/>
            <person name="Larimer J."/>
            <person name="McCowan C."/>
            <person name="Murphy C."/>
            <person name="Pearson M."/>
            <person name="Poon T.W."/>
            <person name="Priest M."/>
            <person name="Roberts A."/>
            <person name="Saif S."/>
            <person name="Shea T."/>
            <person name="Sykes S."/>
            <person name="Wortman J."/>
            <person name="Nusbaum C."/>
            <person name="Birren B."/>
        </authorList>
    </citation>
    <scope>NUCLEOTIDE SEQUENCE [LARGE SCALE GENOMIC DNA]</scope>
    <source>
        <strain evidence="3 4">CIP 110549</strain>
    </source>
</reference>
<sequence length="182" mass="20688">MKKALIVIDVQNDYFEGGKYPLHKPQEALHQINRLEAYFKKIQQPIIYVQHINLMKGASFFEVNTSGVELHHDLNIGSKAIIIEKQYPNSFFKTNLLEILKNHAIEALVITGMMTHMCIDSTTRAAKEHGFNNLLIHDATATRDLVSADGKKVLATDVQTAYLWALMNFSQILSTNEFLENE</sequence>
<dbReference type="Gene3D" id="3.40.50.850">
    <property type="entry name" value="Isochorismatase-like"/>
    <property type="match status" value="1"/>
</dbReference>
<protein>
    <recommendedName>
        <fullName evidence="2">Isochorismatase-like domain-containing protein</fullName>
    </recommendedName>
</protein>
<dbReference type="Proteomes" id="UP000023785">
    <property type="component" value="Unassembled WGS sequence"/>
</dbReference>
<organism evidence="3 4">
    <name type="scientific">Acinetobacter nectaris CIP 110549</name>
    <dbReference type="NCBI Taxonomy" id="1392540"/>
    <lineage>
        <taxon>Bacteria</taxon>
        <taxon>Pseudomonadati</taxon>
        <taxon>Pseudomonadota</taxon>
        <taxon>Gammaproteobacteria</taxon>
        <taxon>Moraxellales</taxon>
        <taxon>Moraxellaceae</taxon>
        <taxon>Acinetobacter</taxon>
    </lineage>
</organism>
<dbReference type="GO" id="GO:0016787">
    <property type="term" value="F:hydrolase activity"/>
    <property type="evidence" value="ECO:0007669"/>
    <property type="project" value="UniProtKB-KW"/>
</dbReference>
<dbReference type="HOGENOM" id="CLU_068979_5_1_6"/>
<dbReference type="AlphaFoldDB" id="V2TV74"/>
<evidence type="ECO:0000259" key="2">
    <source>
        <dbReference type="Pfam" id="PF00857"/>
    </source>
</evidence>
<dbReference type="SUPFAM" id="SSF52499">
    <property type="entry name" value="Isochorismatase-like hydrolases"/>
    <property type="match status" value="1"/>
</dbReference>
<dbReference type="OrthoDB" id="1157330at2"/>
<keyword evidence="1" id="KW-0378">Hydrolase</keyword>
<accession>V2TV74</accession>
<dbReference type="STRING" id="1392540.P256_00474"/>
<evidence type="ECO:0000313" key="3">
    <source>
        <dbReference type="EMBL" id="ESK40035.1"/>
    </source>
</evidence>
<comment type="caution">
    <text evidence="3">The sequence shown here is derived from an EMBL/GenBank/DDBJ whole genome shotgun (WGS) entry which is preliminary data.</text>
</comment>
<dbReference type="CDD" id="cd01014">
    <property type="entry name" value="nicotinamidase_related"/>
    <property type="match status" value="1"/>
</dbReference>
<evidence type="ECO:0000256" key="1">
    <source>
        <dbReference type="ARBA" id="ARBA00022801"/>
    </source>
</evidence>
<gene>
    <name evidence="3" type="ORF">P256_00474</name>
</gene>
<proteinExistence type="predicted"/>
<dbReference type="InterPro" id="IPR000868">
    <property type="entry name" value="Isochorismatase-like_dom"/>
</dbReference>
<dbReference type="PATRIC" id="fig|1392540.3.peg.464"/>
<dbReference type="PANTHER" id="PTHR43540:SF1">
    <property type="entry name" value="ISOCHORISMATASE HYDROLASE"/>
    <property type="match status" value="1"/>
</dbReference>